<sequence length="115" mass="12977">MSTKCRDDLVKEALDSIRSALAEYLKASCRRTLTMVRLTGQKRLRIDFYGLYSYYEGTENFPRFEDAYGYAAQCVGLATVSQLLEGAISDVGESGHQLVLSIEKFESMCKEVLKQ</sequence>
<gene>
    <name evidence="1" type="ORF">ENV14_02735</name>
</gene>
<dbReference type="AlphaFoldDB" id="A0A7C4BBU7"/>
<evidence type="ECO:0000313" key="1">
    <source>
        <dbReference type="EMBL" id="HGI87300.1"/>
    </source>
</evidence>
<reference evidence="1" key="1">
    <citation type="journal article" date="2020" name="mSystems">
        <title>Genome- and Community-Level Interaction Insights into Carbon Utilization and Element Cycling Functions of Hydrothermarchaeota in Hydrothermal Sediment.</title>
        <authorList>
            <person name="Zhou Z."/>
            <person name="Liu Y."/>
            <person name="Xu W."/>
            <person name="Pan J."/>
            <person name="Luo Z.H."/>
            <person name="Li M."/>
        </authorList>
    </citation>
    <scope>NUCLEOTIDE SEQUENCE [LARGE SCALE GENOMIC DNA]</scope>
    <source>
        <strain evidence="1">SpSt-732</strain>
    </source>
</reference>
<protein>
    <submittedName>
        <fullName evidence="1">Uncharacterized protein</fullName>
    </submittedName>
</protein>
<dbReference type="EMBL" id="DTFF01000023">
    <property type="protein sequence ID" value="HGI87300.1"/>
    <property type="molecule type" value="Genomic_DNA"/>
</dbReference>
<name>A0A7C4BBU7_9CREN</name>
<proteinExistence type="predicted"/>
<comment type="caution">
    <text evidence="1">The sequence shown here is derived from an EMBL/GenBank/DDBJ whole genome shotgun (WGS) entry which is preliminary data.</text>
</comment>
<organism evidence="1">
    <name type="scientific">Ignisphaera aggregans</name>
    <dbReference type="NCBI Taxonomy" id="334771"/>
    <lineage>
        <taxon>Archaea</taxon>
        <taxon>Thermoproteota</taxon>
        <taxon>Thermoprotei</taxon>
        <taxon>Desulfurococcales</taxon>
        <taxon>Desulfurococcaceae</taxon>
        <taxon>Ignisphaera</taxon>
    </lineage>
</organism>
<accession>A0A7C4BBU7</accession>